<keyword evidence="1" id="KW-1133">Transmembrane helix</keyword>
<keyword evidence="1" id="KW-0472">Membrane</keyword>
<dbReference type="Proteomes" id="UP000199659">
    <property type="component" value="Unassembled WGS sequence"/>
</dbReference>
<evidence type="ECO:0000313" key="3">
    <source>
        <dbReference type="EMBL" id="SFR72681.1"/>
    </source>
</evidence>
<dbReference type="Gene3D" id="3.30.70.270">
    <property type="match status" value="1"/>
</dbReference>
<feature type="transmembrane region" description="Helical" evidence="1">
    <location>
        <begin position="113"/>
        <end position="133"/>
    </location>
</feature>
<feature type="domain" description="GGDEF" evidence="2">
    <location>
        <begin position="218"/>
        <end position="352"/>
    </location>
</feature>
<dbReference type="GO" id="GO:0052621">
    <property type="term" value="F:diguanylate cyclase activity"/>
    <property type="evidence" value="ECO:0007669"/>
    <property type="project" value="TreeGrafter"/>
</dbReference>
<evidence type="ECO:0000259" key="2">
    <source>
        <dbReference type="PROSITE" id="PS50887"/>
    </source>
</evidence>
<dbReference type="NCBIfam" id="TIGR00254">
    <property type="entry name" value="GGDEF"/>
    <property type="match status" value="1"/>
</dbReference>
<name>A0A1I6J1E4_9FIRM</name>
<dbReference type="InterPro" id="IPR029787">
    <property type="entry name" value="Nucleotide_cyclase"/>
</dbReference>
<dbReference type="FunFam" id="3.30.70.270:FF:000001">
    <property type="entry name" value="Diguanylate cyclase domain protein"/>
    <property type="match status" value="1"/>
</dbReference>
<proteinExistence type="predicted"/>
<organism evidence="3 4">
    <name type="scientific">Anaeromicropila populeti</name>
    <dbReference type="NCBI Taxonomy" id="37658"/>
    <lineage>
        <taxon>Bacteria</taxon>
        <taxon>Bacillati</taxon>
        <taxon>Bacillota</taxon>
        <taxon>Clostridia</taxon>
        <taxon>Lachnospirales</taxon>
        <taxon>Lachnospiraceae</taxon>
        <taxon>Anaeromicropila</taxon>
    </lineage>
</organism>
<dbReference type="SMART" id="SM00267">
    <property type="entry name" value="GGDEF"/>
    <property type="match status" value="1"/>
</dbReference>
<dbReference type="InterPro" id="IPR050469">
    <property type="entry name" value="Diguanylate_Cyclase"/>
</dbReference>
<dbReference type="SUPFAM" id="SSF55073">
    <property type="entry name" value="Nucleotide cyclase"/>
    <property type="match status" value="1"/>
</dbReference>
<dbReference type="AlphaFoldDB" id="A0A1I6J1E4"/>
<dbReference type="EMBL" id="FOYZ01000004">
    <property type="protein sequence ID" value="SFR72681.1"/>
    <property type="molecule type" value="Genomic_DNA"/>
</dbReference>
<dbReference type="PROSITE" id="PS50887">
    <property type="entry name" value="GGDEF"/>
    <property type="match status" value="1"/>
</dbReference>
<evidence type="ECO:0000256" key="1">
    <source>
        <dbReference type="SAM" id="Phobius"/>
    </source>
</evidence>
<dbReference type="PANTHER" id="PTHR45138">
    <property type="entry name" value="REGULATORY COMPONENTS OF SENSORY TRANSDUCTION SYSTEM"/>
    <property type="match status" value="1"/>
</dbReference>
<feature type="transmembrane region" description="Helical" evidence="1">
    <location>
        <begin position="88"/>
        <end position="106"/>
    </location>
</feature>
<protein>
    <submittedName>
        <fullName evidence="3">Diguanylate cyclase (GGDEF) domain-containing protein</fullName>
    </submittedName>
</protein>
<dbReference type="OrthoDB" id="9804955at2"/>
<sequence length="361" mass="41382">MCNIMYLWYNIYLERCSVIGNIAEDVKEDDGMGRLGEKKQNEDAPKRLGAVMNCVSIVLYILLSVLLITMSRGKQSIHIGKVELMTNSVQGVFAQFQLLIAVYLALSKVQTGFYTALVLVTYSFSLTSIYSYVNMDTRPLPGIIAYGAAFLVVNLLHKYKKNMNEQNILLMNQNQMLKKKEKELKQMAFFDDLTKVLNRKMFIGELAMQVENFKHTERKIYVVFIDIDNFKTINDTLGHQIGDFVLIELVERIKKQLHEEDIIGRLGGDEIGLIIMQKIDKKGVLEYLNKIREELMSSVFCQEEKKFTVTSSFGVAEFPKSGTSAEELLKNADSAMYSSKREGRNQVTFFDEIKIEEKFKL</sequence>
<keyword evidence="4" id="KW-1185">Reference proteome</keyword>
<gene>
    <name evidence="3" type="ORF">SAMN05661086_01338</name>
</gene>
<dbReference type="STRING" id="37658.SAMN05661086_01338"/>
<keyword evidence="1" id="KW-0812">Transmembrane</keyword>
<accession>A0A1I6J1E4</accession>
<dbReference type="InterPro" id="IPR043128">
    <property type="entry name" value="Rev_trsase/Diguanyl_cyclase"/>
</dbReference>
<feature type="transmembrane region" description="Helical" evidence="1">
    <location>
        <begin position="48"/>
        <end position="68"/>
    </location>
</feature>
<reference evidence="3 4" key="1">
    <citation type="submission" date="2016-10" db="EMBL/GenBank/DDBJ databases">
        <authorList>
            <person name="de Groot N.N."/>
        </authorList>
    </citation>
    <scope>NUCLEOTIDE SEQUENCE [LARGE SCALE GENOMIC DNA]</scope>
    <source>
        <strain evidence="3 4">743A</strain>
    </source>
</reference>
<dbReference type="Pfam" id="PF00990">
    <property type="entry name" value="GGDEF"/>
    <property type="match status" value="1"/>
</dbReference>
<dbReference type="InterPro" id="IPR000160">
    <property type="entry name" value="GGDEF_dom"/>
</dbReference>
<evidence type="ECO:0000313" key="4">
    <source>
        <dbReference type="Proteomes" id="UP000199659"/>
    </source>
</evidence>
<dbReference type="CDD" id="cd01949">
    <property type="entry name" value="GGDEF"/>
    <property type="match status" value="1"/>
</dbReference>
<dbReference type="PANTHER" id="PTHR45138:SF9">
    <property type="entry name" value="DIGUANYLATE CYCLASE DGCM-RELATED"/>
    <property type="match status" value="1"/>
</dbReference>
<feature type="transmembrane region" description="Helical" evidence="1">
    <location>
        <begin position="139"/>
        <end position="156"/>
    </location>
</feature>